<accession>A0ABP1QLE1</accession>
<name>A0ABP1QLE1_9HEXA</name>
<evidence type="ECO:0000313" key="3">
    <source>
        <dbReference type="Proteomes" id="UP001642540"/>
    </source>
</evidence>
<sequence length="556" mass="63715">MMDETILSFESFEEKEDFKPTHNNVFIDNHTFNSHQKPESNGAKLGIESEFMIPDLSPDMDDNNFSWLFRILPPEAENSQNMDHESMTFYPHPEDVPREHSENPVKTEKQDTNEFPDKTTMLMDPLLSEMDVSALFPPPEEIPSSAEILTPSTTDAENATESQTKRQFNTDNRNGGRDRARGSVRGRVVTPITRNSSITDTPILRRSQRKRNYLEMTNMHAKVTPELPSLKNKRLRKTIGQKEEQMATPSLDYKATEIMESIFETPKWEIDKPPSEIETMPSLKIVFRKIKPVNPIDTKLIIPWEYQKGVLNTDAHLASELYLKHSIFPRIVPTYETKTYVTDAITKTPLDITEIRKLMKENHMEKHNKHANLLAHGRGNVDHKESQAFPFLMDFVTNDFDILLTQQQSIFANIQVQLMEEKNTEQSATADETMNTTFVNFSNFNDYFDEPVEKQPITKNKVDRIVGAVPVSACAMTGNEKLFSKVAVFQHKGQLYRPNPLVIPLVRIPDEDILEIISKPTLPTLESPYYSALTTYFEAKSASLAMFKSKSRPKPL</sequence>
<dbReference type="EMBL" id="CAXLJM020000038">
    <property type="protein sequence ID" value="CAL8107274.1"/>
    <property type="molecule type" value="Genomic_DNA"/>
</dbReference>
<comment type="caution">
    <text evidence="2">The sequence shown here is derived from an EMBL/GenBank/DDBJ whole genome shotgun (WGS) entry which is preliminary data.</text>
</comment>
<feature type="region of interest" description="Disordered" evidence="1">
    <location>
        <begin position="95"/>
        <end position="117"/>
    </location>
</feature>
<keyword evidence="3" id="KW-1185">Reference proteome</keyword>
<evidence type="ECO:0000313" key="2">
    <source>
        <dbReference type="EMBL" id="CAL8107274.1"/>
    </source>
</evidence>
<proteinExistence type="predicted"/>
<feature type="compositionally biased region" description="Polar residues" evidence="1">
    <location>
        <begin position="152"/>
        <end position="170"/>
    </location>
</feature>
<organism evidence="2 3">
    <name type="scientific">Orchesella dallaii</name>
    <dbReference type="NCBI Taxonomy" id="48710"/>
    <lineage>
        <taxon>Eukaryota</taxon>
        <taxon>Metazoa</taxon>
        <taxon>Ecdysozoa</taxon>
        <taxon>Arthropoda</taxon>
        <taxon>Hexapoda</taxon>
        <taxon>Collembola</taxon>
        <taxon>Entomobryomorpha</taxon>
        <taxon>Entomobryoidea</taxon>
        <taxon>Orchesellidae</taxon>
        <taxon>Orchesellinae</taxon>
        <taxon>Orchesella</taxon>
    </lineage>
</organism>
<protein>
    <submittedName>
        <fullName evidence="2">Uncharacterized protein</fullName>
    </submittedName>
</protein>
<evidence type="ECO:0000256" key="1">
    <source>
        <dbReference type="SAM" id="MobiDB-lite"/>
    </source>
</evidence>
<dbReference type="Proteomes" id="UP001642540">
    <property type="component" value="Unassembled WGS sequence"/>
</dbReference>
<gene>
    <name evidence="2" type="ORF">ODALV1_LOCUS12623</name>
</gene>
<feature type="region of interest" description="Disordered" evidence="1">
    <location>
        <begin position="152"/>
        <end position="182"/>
    </location>
</feature>
<reference evidence="2 3" key="1">
    <citation type="submission" date="2024-08" db="EMBL/GenBank/DDBJ databases">
        <authorList>
            <person name="Cucini C."/>
            <person name="Frati F."/>
        </authorList>
    </citation>
    <scope>NUCLEOTIDE SEQUENCE [LARGE SCALE GENOMIC DNA]</scope>
</reference>